<dbReference type="Proteomes" id="UP000000557">
    <property type="component" value="Chromosome"/>
</dbReference>
<dbReference type="RefSeq" id="WP_011143730.1">
    <property type="nucleotide sequence ID" value="NC_005125.1"/>
</dbReference>
<keyword evidence="1 4" id="KW-0645">Protease</keyword>
<name>Q7NEY6_GLOVI</name>
<dbReference type="Gene3D" id="2.30.42.10">
    <property type="match status" value="1"/>
</dbReference>
<dbReference type="eggNOG" id="COG0265">
    <property type="taxonomic scope" value="Bacteria"/>
</dbReference>
<keyword evidence="5" id="KW-1185">Reference proteome</keyword>
<dbReference type="Gene3D" id="2.40.10.120">
    <property type="match status" value="1"/>
</dbReference>
<dbReference type="PhylomeDB" id="Q7NEY6"/>
<dbReference type="EMBL" id="BA000045">
    <property type="protein sequence ID" value="BAC91682.1"/>
    <property type="molecule type" value="Genomic_DNA"/>
</dbReference>
<evidence type="ECO:0000256" key="1">
    <source>
        <dbReference type="ARBA" id="ARBA00022670"/>
    </source>
</evidence>
<dbReference type="GO" id="GO:0004252">
    <property type="term" value="F:serine-type endopeptidase activity"/>
    <property type="evidence" value="ECO:0007669"/>
    <property type="project" value="InterPro"/>
</dbReference>
<dbReference type="InParanoid" id="Q7NEY6"/>
<dbReference type="PANTHER" id="PTHR43343">
    <property type="entry name" value="PEPTIDASE S12"/>
    <property type="match status" value="1"/>
</dbReference>
<accession>Q7NEY6</accession>
<proteinExistence type="predicted"/>
<organism evidence="4 5">
    <name type="scientific">Gloeobacter violaceus (strain ATCC 29082 / PCC 7421)</name>
    <dbReference type="NCBI Taxonomy" id="251221"/>
    <lineage>
        <taxon>Bacteria</taxon>
        <taxon>Bacillati</taxon>
        <taxon>Cyanobacteriota</taxon>
        <taxon>Cyanophyceae</taxon>
        <taxon>Gloeobacterales</taxon>
        <taxon>Gloeobacteraceae</taxon>
        <taxon>Gloeobacter</taxon>
    </lineage>
</organism>
<dbReference type="KEGG" id="gvi:glr3741"/>
<evidence type="ECO:0000259" key="3">
    <source>
        <dbReference type="PROSITE" id="PS50106"/>
    </source>
</evidence>
<protein>
    <submittedName>
        <fullName evidence="4">Serine protease</fullName>
    </submittedName>
</protein>
<dbReference type="PATRIC" id="fig|251221.4.peg.3775"/>
<dbReference type="PRINTS" id="PR00834">
    <property type="entry name" value="PROTEASES2C"/>
</dbReference>
<dbReference type="AlphaFoldDB" id="Q7NEY6"/>
<dbReference type="EnsemblBacteria" id="BAC91682">
    <property type="protein sequence ID" value="BAC91682"/>
    <property type="gene ID" value="BAC91682"/>
</dbReference>
<feature type="domain" description="PDZ" evidence="3">
    <location>
        <begin position="197"/>
        <end position="290"/>
    </location>
</feature>
<dbReference type="InterPro" id="IPR051201">
    <property type="entry name" value="Chloro_Bact_Ser_Proteases"/>
</dbReference>
<sequence>MTSPTGALLAFSNALADTVEAAGRAVVAVDTHARSTPSGVLWREGVVVTADHLLKRDDEITVTLHDGRTVAATLAGRDPGTDLAVLRLADAPAPEVPFGDAQLLKVGHLALALARPGEHGLSASLGTVCNVGGPWRTWRGGQIDRLIRLDLSLFPGFSGGALVDTEGRIVGINTAALSRSTGIAIPAATVDRVVDQLLATGRVARGYLGIGMQPVRLPDSLRATLNLPGTGAVIVVNLEADAPAERAGVLLGDVFIGIDGHTVGDTEEVLALLTPERVGKSVPVQIVRGGQLVEVSVTVGERLRRGT</sequence>
<dbReference type="PANTHER" id="PTHR43343:SF3">
    <property type="entry name" value="PROTEASE DO-LIKE 8, CHLOROPLASTIC"/>
    <property type="match status" value="1"/>
</dbReference>
<dbReference type="InterPro" id="IPR036034">
    <property type="entry name" value="PDZ_sf"/>
</dbReference>
<keyword evidence="2" id="KW-0378">Hydrolase</keyword>
<dbReference type="Pfam" id="PF13180">
    <property type="entry name" value="PDZ_2"/>
    <property type="match status" value="1"/>
</dbReference>
<dbReference type="InterPro" id="IPR001478">
    <property type="entry name" value="PDZ"/>
</dbReference>
<reference evidence="4 5" key="2">
    <citation type="journal article" date="2003" name="DNA Res.">
        <title>Complete genome structure of Gloeobacter violaceus PCC 7421, a cyanobacterium that lacks thylakoids (supplement).</title>
        <authorList>
            <person name="Nakamura Y."/>
            <person name="Kaneko T."/>
            <person name="Sato S."/>
            <person name="Mimuro M."/>
            <person name="Miyashita H."/>
            <person name="Tsuchiya T."/>
            <person name="Sasamoto S."/>
            <person name="Watanabe A."/>
            <person name="Kawashima K."/>
            <person name="Kishida Y."/>
            <person name="Kiyokawa C."/>
            <person name="Kohara M."/>
            <person name="Matsumoto M."/>
            <person name="Matsuno A."/>
            <person name="Nakazaki N."/>
            <person name="Shimpo S."/>
            <person name="Takeuchi C."/>
            <person name="Yamada M."/>
            <person name="Tabata S."/>
        </authorList>
    </citation>
    <scope>NUCLEOTIDE SEQUENCE [LARGE SCALE GENOMIC DNA]</scope>
    <source>
        <strain evidence="5">ATCC 29082 / PCC 7421</strain>
    </source>
</reference>
<dbReference type="SUPFAM" id="SSF50494">
    <property type="entry name" value="Trypsin-like serine proteases"/>
    <property type="match status" value="1"/>
</dbReference>
<reference evidence="4 5" key="1">
    <citation type="journal article" date="2003" name="DNA Res.">
        <title>Complete genome structure of Gloeobacter violaceus PCC 7421, a cyanobacterium that lacks thylakoids.</title>
        <authorList>
            <person name="Nakamura Y."/>
            <person name="Kaneko T."/>
            <person name="Sato S."/>
            <person name="Mimuro M."/>
            <person name="Miyashita H."/>
            <person name="Tsuchiya T."/>
            <person name="Sasamoto S."/>
            <person name="Watanabe A."/>
            <person name="Kawashima K."/>
            <person name="Kishida Y."/>
            <person name="Kiyokawa C."/>
            <person name="Kohara M."/>
            <person name="Matsumoto M."/>
            <person name="Matsuno A."/>
            <person name="Nakazaki N."/>
            <person name="Shimpo S."/>
            <person name="Takeuchi C."/>
            <person name="Yamada M."/>
            <person name="Tabata S."/>
        </authorList>
    </citation>
    <scope>NUCLEOTIDE SEQUENCE [LARGE SCALE GENOMIC DNA]</scope>
    <source>
        <strain evidence="5">ATCC 29082 / PCC 7421</strain>
    </source>
</reference>
<dbReference type="PROSITE" id="PS50106">
    <property type="entry name" value="PDZ"/>
    <property type="match status" value="1"/>
</dbReference>
<dbReference type="OrthoDB" id="9792183at2"/>
<evidence type="ECO:0000313" key="5">
    <source>
        <dbReference type="Proteomes" id="UP000000557"/>
    </source>
</evidence>
<dbReference type="STRING" id="251221.gene:10761257"/>
<evidence type="ECO:0000313" key="4">
    <source>
        <dbReference type="EMBL" id="BAC91682.1"/>
    </source>
</evidence>
<dbReference type="Pfam" id="PF13365">
    <property type="entry name" value="Trypsin_2"/>
    <property type="match status" value="1"/>
</dbReference>
<gene>
    <name evidence="4" type="ordered locus">glr3741</name>
</gene>
<dbReference type="SMART" id="SM00228">
    <property type="entry name" value="PDZ"/>
    <property type="match status" value="1"/>
</dbReference>
<dbReference type="SUPFAM" id="SSF50156">
    <property type="entry name" value="PDZ domain-like"/>
    <property type="match status" value="1"/>
</dbReference>
<evidence type="ECO:0000256" key="2">
    <source>
        <dbReference type="ARBA" id="ARBA00022801"/>
    </source>
</evidence>
<dbReference type="GO" id="GO:0006508">
    <property type="term" value="P:proteolysis"/>
    <property type="evidence" value="ECO:0007669"/>
    <property type="project" value="UniProtKB-KW"/>
</dbReference>
<dbReference type="InterPro" id="IPR001940">
    <property type="entry name" value="Peptidase_S1C"/>
</dbReference>
<dbReference type="InterPro" id="IPR009003">
    <property type="entry name" value="Peptidase_S1_PA"/>
</dbReference>
<dbReference type="HOGENOM" id="CLU_020120_2_2_3"/>